<gene>
    <name evidence="2" type="ORF">CC80DRAFT_552545</name>
</gene>
<feature type="region of interest" description="Disordered" evidence="1">
    <location>
        <begin position="1"/>
        <end position="36"/>
    </location>
</feature>
<dbReference type="EMBL" id="ML977012">
    <property type="protein sequence ID" value="KAF1952112.1"/>
    <property type="molecule type" value="Genomic_DNA"/>
</dbReference>
<evidence type="ECO:0000313" key="3">
    <source>
        <dbReference type="Proteomes" id="UP000800035"/>
    </source>
</evidence>
<accession>A0A6A5TK99</accession>
<organism evidence="2 3">
    <name type="scientific">Byssothecium circinans</name>
    <dbReference type="NCBI Taxonomy" id="147558"/>
    <lineage>
        <taxon>Eukaryota</taxon>
        <taxon>Fungi</taxon>
        <taxon>Dikarya</taxon>
        <taxon>Ascomycota</taxon>
        <taxon>Pezizomycotina</taxon>
        <taxon>Dothideomycetes</taxon>
        <taxon>Pleosporomycetidae</taxon>
        <taxon>Pleosporales</taxon>
        <taxon>Massarineae</taxon>
        <taxon>Massarinaceae</taxon>
        <taxon>Byssothecium</taxon>
    </lineage>
</organism>
<sequence>MATDEGPTAGIDPGPSYSMPEPKRRDTMSTISSEGHPSLPAGLWTLTLHGNCPRCHHHHRSVVTPVKVSNDPMEAHSVHCEHCKQKWLTIGGLNTTQISLLSTRTTDLDREELDFRYMLFSTVRSATAIASPTALASVPEGSSRLPSRGNSQRSAAHKATTDVKPHNRVAKQESKEQITHSTESKANTNIAQPHRKSVKYKVESSRAILRGFKRKLRNAFPAFKDTHIRDLFRFPGQSRVTEKAAGKRPVAYSGDLDSTISKQSFGNVAKAQEDPQQRTQPKDTEDSFASSKGRHQAISDLNGFDREVIKNMTPQERRAWIRDQITDFKCRYNGRCSCRHSASSLMVDSSTQVYLMPVASPGTPRRHSFNGLGDQFSSDMFFPHTGSLAISVARTSEADTAVETQTIASSPQNSGLDIIQRPRHRSLSPRPTSLANSRQSRQFAHELIGRESMNSIVTNEFTRSRNGRRGTERRSIGSLTHMTFRSSRTNDGNIDSIRSSQDLDIMMEDPRTQDSEATLPGSPRSTT</sequence>
<feature type="compositionally biased region" description="Polar residues" evidence="1">
    <location>
        <begin position="144"/>
        <end position="154"/>
    </location>
</feature>
<dbReference type="OrthoDB" id="3945111at2759"/>
<protein>
    <submittedName>
        <fullName evidence="2">Uncharacterized protein</fullName>
    </submittedName>
</protein>
<keyword evidence="3" id="KW-1185">Reference proteome</keyword>
<feature type="region of interest" description="Disordered" evidence="1">
    <location>
        <begin position="407"/>
        <end position="440"/>
    </location>
</feature>
<evidence type="ECO:0000313" key="2">
    <source>
        <dbReference type="EMBL" id="KAF1952112.1"/>
    </source>
</evidence>
<feature type="region of interest" description="Disordered" evidence="1">
    <location>
        <begin position="460"/>
        <end position="527"/>
    </location>
</feature>
<dbReference type="AlphaFoldDB" id="A0A6A5TK99"/>
<proteinExistence type="predicted"/>
<feature type="compositionally biased region" description="Polar residues" evidence="1">
    <location>
        <begin position="179"/>
        <end position="191"/>
    </location>
</feature>
<feature type="compositionally biased region" description="Basic and acidic residues" evidence="1">
    <location>
        <begin position="271"/>
        <end position="285"/>
    </location>
</feature>
<dbReference type="Proteomes" id="UP000800035">
    <property type="component" value="Unassembled WGS sequence"/>
</dbReference>
<feature type="compositionally biased region" description="Basic and acidic residues" evidence="1">
    <location>
        <begin position="159"/>
        <end position="178"/>
    </location>
</feature>
<feature type="compositionally biased region" description="Polar residues" evidence="1">
    <location>
        <begin position="429"/>
        <end position="440"/>
    </location>
</feature>
<feature type="compositionally biased region" description="Polar residues" evidence="1">
    <location>
        <begin position="477"/>
        <end position="502"/>
    </location>
</feature>
<feature type="region of interest" description="Disordered" evidence="1">
    <location>
        <begin position="266"/>
        <end position="296"/>
    </location>
</feature>
<name>A0A6A5TK99_9PLEO</name>
<feature type="region of interest" description="Disordered" evidence="1">
    <location>
        <begin position="133"/>
        <end position="200"/>
    </location>
</feature>
<evidence type="ECO:0000256" key="1">
    <source>
        <dbReference type="SAM" id="MobiDB-lite"/>
    </source>
</evidence>
<reference evidence="2" key="1">
    <citation type="journal article" date="2020" name="Stud. Mycol.">
        <title>101 Dothideomycetes genomes: a test case for predicting lifestyles and emergence of pathogens.</title>
        <authorList>
            <person name="Haridas S."/>
            <person name="Albert R."/>
            <person name="Binder M."/>
            <person name="Bloem J."/>
            <person name="Labutti K."/>
            <person name="Salamov A."/>
            <person name="Andreopoulos B."/>
            <person name="Baker S."/>
            <person name="Barry K."/>
            <person name="Bills G."/>
            <person name="Bluhm B."/>
            <person name="Cannon C."/>
            <person name="Castanera R."/>
            <person name="Culley D."/>
            <person name="Daum C."/>
            <person name="Ezra D."/>
            <person name="Gonzalez J."/>
            <person name="Henrissat B."/>
            <person name="Kuo A."/>
            <person name="Liang C."/>
            <person name="Lipzen A."/>
            <person name="Lutzoni F."/>
            <person name="Magnuson J."/>
            <person name="Mondo S."/>
            <person name="Nolan M."/>
            <person name="Ohm R."/>
            <person name="Pangilinan J."/>
            <person name="Park H.-J."/>
            <person name="Ramirez L."/>
            <person name="Alfaro M."/>
            <person name="Sun H."/>
            <person name="Tritt A."/>
            <person name="Yoshinaga Y."/>
            <person name="Zwiers L.-H."/>
            <person name="Turgeon B."/>
            <person name="Goodwin S."/>
            <person name="Spatafora J."/>
            <person name="Crous P."/>
            <person name="Grigoriev I."/>
        </authorList>
    </citation>
    <scope>NUCLEOTIDE SEQUENCE</scope>
    <source>
        <strain evidence="2">CBS 675.92</strain>
    </source>
</reference>